<proteinExistence type="predicted"/>
<dbReference type="InterPro" id="IPR006171">
    <property type="entry name" value="TOPRIM_dom"/>
</dbReference>
<sequence>MDNLQQVLLQMQQFGIELRERDLPLKLDTRKSVTCGKGGKDWYKFYLFRRDRDKGGGDYIVGTFGTYRAGGASQKVDVEWAPLSPEERERRAREVRQQREAAAEQRRIEIANAAAEAISVWRRAARDGTSPYLDRKGVLGESCRYLLQPLVLRWPGEPGEDDTVIRLPAGTVVVPLLRFDLPRDQALRALQFIKPDGGKVYQRGMEKPGCCVRLGDIDPDTTRLLLVVEGYATGLTARMACGRQWPVFVALDAGNLAHVVPLLRRLYPTIRILILADDDWKTVDRQTGVPSNPGRKAAKAVARQVEGCDIVWPIFAPGTRGDKDTDFNDLQAREGLEVVTKQLAGVVAAMARVYG</sequence>
<dbReference type="Pfam" id="PF13362">
    <property type="entry name" value="Toprim_3"/>
    <property type="match status" value="1"/>
</dbReference>
<reference evidence="3" key="1">
    <citation type="submission" date="2016-10" db="EMBL/GenBank/DDBJ databases">
        <authorList>
            <person name="Varghese N."/>
            <person name="Submissions S."/>
        </authorList>
    </citation>
    <scope>NUCLEOTIDE SEQUENCE [LARGE SCALE GENOMIC DNA]</scope>
    <source>
        <strain evidence="3">DSM 27981</strain>
    </source>
</reference>
<name>A0A1I2GDB9_9BURK</name>
<protein>
    <submittedName>
        <fullName evidence="2">Uncharacterized domain associated with phage/plasmid primase</fullName>
    </submittedName>
</protein>
<dbReference type="STRING" id="1177982.SAMN04489711_11479"/>
<gene>
    <name evidence="2" type="ORF">SAMN04489711_11479</name>
</gene>
<evidence type="ECO:0000313" key="3">
    <source>
        <dbReference type="Proteomes" id="UP000199119"/>
    </source>
</evidence>
<accession>A0A1I2GDB9</accession>
<dbReference type="InterPro" id="IPR034154">
    <property type="entry name" value="TOPRIM_DnaG/twinkle"/>
</dbReference>
<dbReference type="AlphaFoldDB" id="A0A1I2GDB9"/>
<dbReference type="Proteomes" id="UP000199119">
    <property type="component" value="Unassembled WGS sequence"/>
</dbReference>
<organism evidence="2 3">
    <name type="scientific">Paracidovorax wautersii</name>
    <dbReference type="NCBI Taxonomy" id="1177982"/>
    <lineage>
        <taxon>Bacteria</taxon>
        <taxon>Pseudomonadati</taxon>
        <taxon>Pseudomonadota</taxon>
        <taxon>Betaproteobacteria</taxon>
        <taxon>Burkholderiales</taxon>
        <taxon>Comamonadaceae</taxon>
        <taxon>Paracidovorax</taxon>
    </lineage>
</organism>
<dbReference type="RefSeq" id="WP_092940780.1">
    <property type="nucleotide sequence ID" value="NZ_FONX01000014.1"/>
</dbReference>
<feature type="domain" description="Toprim" evidence="1">
    <location>
        <begin position="225"/>
        <end position="335"/>
    </location>
</feature>
<dbReference type="EMBL" id="FONX01000014">
    <property type="protein sequence ID" value="SFF14990.1"/>
    <property type="molecule type" value="Genomic_DNA"/>
</dbReference>
<dbReference type="CDD" id="cd01029">
    <property type="entry name" value="TOPRIM_primases"/>
    <property type="match status" value="1"/>
</dbReference>
<dbReference type="OrthoDB" id="784829at2"/>
<evidence type="ECO:0000259" key="1">
    <source>
        <dbReference type="Pfam" id="PF13362"/>
    </source>
</evidence>
<keyword evidence="3" id="KW-1185">Reference proteome</keyword>
<evidence type="ECO:0000313" key="2">
    <source>
        <dbReference type="EMBL" id="SFF14990.1"/>
    </source>
</evidence>